<dbReference type="GO" id="GO:0016705">
    <property type="term" value="F:oxidoreductase activity, acting on paired donors, with incorporation or reduction of molecular oxygen"/>
    <property type="evidence" value="ECO:0007669"/>
    <property type="project" value="InterPro"/>
</dbReference>
<keyword evidence="9" id="KW-0503">Monooxygenase</keyword>
<evidence type="ECO:0000256" key="2">
    <source>
        <dbReference type="ARBA" id="ARBA00004586"/>
    </source>
</evidence>
<comment type="caution">
    <text evidence="11">The sequence shown here is derived from an EMBL/GenBank/DDBJ whole genome shotgun (WGS) entry which is preliminary data.</text>
</comment>
<evidence type="ECO:0000313" key="11">
    <source>
        <dbReference type="EMBL" id="GBM65736.1"/>
    </source>
</evidence>
<dbReference type="GO" id="GO:0020037">
    <property type="term" value="F:heme binding"/>
    <property type="evidence" value="ECO:0007669"/>
    <property type="project" value="InterPro"/>
</dbReference>
<evidence type="ECO:0000256" key="9">
    <source>
        <dbReference type="ARBA" id="ARBA00023033"/>
    </source>
</evidence>
<evidence type="ECO:0000313" key="12">
    <source>
        <dbReference type="Proteomes" id="UP000499080"/>
    </source>
</evidence>
<proteinExistence type="inferred from homology"/>
<evidence type="ECO:0000256" key="1">
    <source>
        <dbReference type="ARBA" id="ARBA00001971"/>
    </source>
</evidence>
<evidence type="ECO:0000256" key="7">
    <source>
        <dbReference type="ARBA" id="ARBA00023002"/>
    </source>
</evidence>
<keyword evidence="6" id="KW-0256">Endoplasmic reticulum</keyword>
<accession>A0A4Y2HK43</accession>
<dbReference type="AlphaFoldDB" id="A0A4Y2HK43"/>
<evidence type="ECO:0000256" key="10">
    <source>
        <dbReference type="ARBA" id="ARBA00023136"/>
    </source>
</evidence>
<dbReference type="Gene3D" id="1.10.630.10">
    <property type="entry name" value="Cytochrome P450"/>
    <property type="match status" value="1"/>
</dbReference>
<comment type="cofactor">
    <cofactor evidence="1">
        <name>heme</name>
        <dbReference type="ChEBI" id="CHEBI:30413"/>
    </cofactor>
</comment>
<evidence type="ECO:0000256" key="3">
    <source>
        <dbReference type="ARBA" id="ARBA00010617"/>
    </source>
</evidence>
<dbReference type="GO" id="GO:0005789">
    <property type="term" value="C:endoplasmic reticulum membrane"/>
    <property type="evidence" value="ECO:0007669"/>
    <property type="project" value="UniProtKB-SubCell"/>
</dbReference>
<dbReference type="InterPro" id="IPR036396">
    <property type="entry name" value="Cyt_P450_sf"/>
</dbReference>
<keyword evidence="5" id="KW-0479">Metal-binding</keyword>
<organism evidence="11 12">
    <name type="scientific">Araneus ventricosus</name>
    <name type="common">Orbweaver spider</name>
    <name type="synonym">Epeira ventricosa</name>
    <dbReference type="NCBI Taxonomy" id="182803"/>
    <lineage>
        <taxon>Eukaryota</taxon>
        <taxon>Metazoa</taxon>
        <taxon>Ecdysozoa</taxon>
        <taxon>Arthropoda</taxon>
        <taxon>Chelicerata</taxon>
        <taxon>Arachnida</taxon>
        <taxon>Araneae</taxon>
        <taxon>Araneomorphae</taxon>
        <taxon>Entelegynae</taxon>
        <taxon>Araneoidea</taxon>
        <taxon>Araneidae</taxon>
        <taxon>Araneus</taxon>
    </lineage>
</organism>
<dbReference type="InterPro" id="IPR002402">
    <property type="entry name" value="Cyt_P450_E_grp-II"/>
</dbReference>
<keyword evidence="8" id="KW-0408">Iron</keyword>
<evidence type="ECO:0000256" key="6">
    <source>
        <dbReference type="ARBA" id="ARBA00022824"/>
    </source>
</evidence>
<keyword evidence="12" id="KW-1185">Reference proteome</keyword>
<sequence length="189" mass="21822">MKNMPSKCPVCLVDVSGKCSQFFSKNDLKIRKLTGILQLNYGQSCTDSHILNYTLGSAGHEWRAQRKLLNPCFRSDILKEHLQIINVQSQILVKRLEGETEKDFTKISKYLSACTFDIICEIIYGVDVGTQKSKKETAPFVYSMSRGFRLLTRRFLNIFLWPDFIFYSCSKTGREVKKHSQVGRDFTRD</sequence>
<dbReference type="SUPFAM" id="SSF48264">
    <property type="entry name" value="Cytochrome P450"/>
    <property type="match status" value="1"/>
</dbReference>
<dbReference type="GO" id="GO:0005506">
    <property type="term" value="F:iron ion binding"/>
    <property type="evidence" value="ECO:0007669"/>
    <property type="project" value="InterPro"/>
</dbReference>
<dbReference type="PANTHER" id="PTHR24291">
    <property type="entry name" value="CYTOCHROME P450 FAMILY 4"/>
    <property type="match status" value="1"/>
</dbReference>
<keyword evidence="10" id="KW-0472">Membrane</keyword>
<dbReference type="GO" id="GO:0004497">
    <property type="term" value="F:monooxygenase activity"/>
    <property type="evidence" value="ECO:0007669"/>
    <property type="project" value="UniProtKB-KW"/>
</dbReference>
<name>A0A4Y2HK43_ARAVE</name>
<dbReference type="Proteomes" id="UP000499080">
    <property type="component" value="Unassembled WGS sequence"/>
</dbReference>
<evidence type="ECO:0000256" key="5">
    <source>
        <dbReference type="ARBA" id="ARBA00022723"/>
    </source>
</evidence>
<evidence type="ECO:0000256" key="8">
    <source>
        <dbReference type="ARBA" id="ARBA00023004"/>
    </source>
</evidence>
<dbReference type="InterPro" id="IPR001128">
    <property type="entry name" value="Cyt_P450"/>
</dbReference>
<dbReference type="OrthoDB" id="1372046at2759"/>
<protein>
    <submittedName>
        <fullName evidence="11">Cytochrome P450 4V2</fullName>
    </submittedName>
</protein>
<dbReference type="PANTHER" id="PTHR24291:SF189">
    <property type="entry name" value="CYTOCHROME P450 4C3-RELATED"/>
    <property type="match status" value="1"/>
</dbReference>
<dbReference type="PRINTS" id="PR00464">
    <property type="entry name" value="EP450II"/>
</dbReference>
<evidence type="ECO:0000256" key="4">
    <source>
        <dbReference type="ARBA" id="ARBA00022617"/>
    </source>
</evidence>
<dbReference type="Pfam" id="PF00067">
    <property type="entry name" value="p450"/>
    <property type="match status" value="1"/>
</dbReference>
<keyword evidence="7" id="KW-0560">Oxidoreductase</keyword>
<reference evidence="11 12" key="1">
    <citation type="journal article" date="2019" name="Sci. Rep.">
        <title>Orb-weaving spider Araneus ventricosus genome elucidates the spidroin gene catalogue.</title>
        <authorList>
            <person name="Kono N."/>
            <person name="Nakamura H."/>
            <person name="Ohtoshi R."/>
            <person name="Moran D.A.P."/>
            <person name="Shinohara A."/>
            <person name="Yoshida Y."/>
            <person name="Fujiwara M."/>
            <person name="Mori M."/>
            <person name="Tomita M."/>
            <person name="Arakawa K."/>
        </authorList>
    </citation>
    <scope>NUCLEOTIDE SEQUENCE [LARGE SCALE GENOMIC DNA]</scope>
</reference>
<keyword evidence="4" id="KW-0349">Heme</keyword>
<dbReference type="EMBL" id="BGPR01103249">
    <property type="protein sequence ID" value="GBM65736.1"/>
    <property type="molecule type" value="Genomic_DNA"/>
</dbReference>
<feature type="non-terminal residue" evidence="11">
    <location>
        <position position="189"/>
    </location>
</feature>
<gene>
    <name evidence="11" type="primary">CYP4V2_18</name>
    <name evidence="11" type="ORF">AVEN_39260_1</name>
</gene>
<comment type="subcellular location">
    <subcellularLocation>
        <location evidence="2">Endoplasmic reticulum membrane</location>
    </subcellularLocation>
</comment>
<comment type="similarity">
    <text evidence="3">Belongs to the cytochrome P450 family.</text>
</comment>
<dbReference type="InterPro" id="IPR050196">
    <property type="entry name" value="Cytochrome_P450_Monoox"/>
</dbReference>